<keyword evidence="14" id="KW-1185">Reference proteome</keyword>
<gene>
    <name evidence="13" type="ORF">CJD38_09175</name>
</gene>
<dbReference type="RefSeq" id="WP_107940038.1">
    <property type="nucleotide sequence ID" value="NZ_QANS01000003.1"/>
</dbReference>
<keyword evidence="8" id="KW-0443">Lipid metabolism</keyword>
<keyword evidence="9 13" id="KW-0012">Acyltransferase</keyword>
<evidence type="ECO:0000256" key="8">
    <source>
        <dbReference type="ARBA" id="ARBA00023098"/>
    </source>
</evidence>
<reference evidence="13 14" key="1">
    <citation type="submission" date="2018-04" db="EMBL/GenBank/DDBJ databases">
        <title>Novel species isolated from glacier.</title>
        <authorList>
            <person name="Liu Q."/>
            <person name="Xin Y.-H."/>
        </authorList>
    </citation>
    <scope>NUCLEOTIDE SEQUENCE [LARGE SCALE GENOMIC DNA]</scope>
    <source>
        <strain evidence="13 14">GT1R17</strain>
    </source>
</reference>
<keyword evidence="5" id="KW-0444">Lipid biosynthesis</keyword>
<comment type="caution">
    <text evidence="13">The sequence shown here is derived from an EMBL/GenBank/DDBJ whole genome shotgun (WGS) entry which is preliminary data.</text>
</comment>
<dbReference type="AlphaFoldDB" id="A0A2T5MFZ7"/>
<evidence type="ECO:0000256" key="4">
    <source>
        <dbReference type="ARBA" id="ARBA00013244"/>
    </source>
</evidence>
<dbReference type="EMBL" id="QANS01000003">
    <property type="protein sequence ID" value="PTU31495.1"/>
    <property type="molecule type" value="Genomic_DNA"/>
</dbReference>
<dbReference type="GO" id="GO:0006071">
    <property type="term" value="P:glycerol metabolic process"/>
    <property type="evidence" value="ECO:0007669"/>
    <property type="project" value="UniProtKB-KW"/>
</dbReference>
<evidence type="ECO:0000313" key="14">
    <source>
        <dbReference type="Proteomes" id="UP000244248"/>
    </source>
</evidence>
<sequence>MVARRLSLLDTNFLQLESARQPMHVAGLMIFELPANNKLEFVGELVQCFRGCKVFHNPWNYRLQSASRMQFMPLLQEVHDIDMEYHVRHLALPRPGGERELGQMIARLHSQPLDLRRPMWEVHIIEGLENDRFAIYLKIHHCLVDGVSATKILMRALATEPDALGQLPFWAVSDDSSKGIPRAQLKAERKKSSLPTAADVLAISRTLAYTWFGKSDGEEVTLRSAPRSIINDRIHTQRRFATHAEPLDRIKAIAKGADASLNDIVLALTGTVLREYLENHNALPEEGLTASIPVSLHDPNAKEIKNNIGMIFATTGTHIADDRRRLEVIKASTNKAKARLQALPSGTQSLYSNIMLLPYVGSLITGMAGRAKPAFNVVVSNVPGPKEPRYLFGARLTNLYPVSIPMHGGALNVTCFSHAGILNFGLTACRDSLPQMQQMAVSLGRAVDRYEELYCGKVTPIRSASGTH</sequence>
<dbReference type="InterPro" id="IPR014292">
    <property type="entry name" value="Acyl_transf_WS/DGAT"/>
</dbReference>
<dbReference type="SUPFAM" id="SSF52777">
    <property type="entry name" value="CoA-dependent acyltransferases"/>
    <property type="match status" value="1"/>
</dbReference>
<evidence type="ECO:0000256" key="1">
    <source>
        <dbReference type="ARBA" id="ARBA00004771"/>
    </source>
</evidence>
<evidence type="ECO:0000313" key="13">
    <source>
        <dbReference type="EMBL" id="PTU31495.1"/>
    </source>
</evidence>
<dbReference type="PANTHER" id="PTHR31650">
    <property type="entry name" value="O-ACYLTRANSFERASE (WSD1-LIKE) FAMILY PROTEIN"/>
    <property type="match status" value="1"/>
</dbReference>
<accession>A0A2T5MFZ7</accession>
<comment type="catalytic activity">
    <reaction evidence="10">
        <text>an acyl-CoA + a 1,2-diacyl-sn-glycerol = a triacyl-sn-glycerol + CoA</text>
        <dbReference type="Rhea" id="RHEA:10868"/>
        <dbReference type="ChEBI" id="CHEBI:17815"/>
        <dbReference type="ChEBI" id="CHEBI:57287"/>
        <dbReference type="ChEBI" id="CHEBI:58342"/>
        <dbReference type="ChEBI" id="CHEBI:64615"/>
        <dbReference type="EC" id="2.3.1.20"/>
    </reaction>
</comment>
<dbReference type="Gene3D" id="3.30.559.10">
    <property type="entry name" value="Chloramphenicol acetyltransferase-like domain"/>
    <property type="match status" value="1"/>
</dbReference>
<proteinExistence type="inferred from homology"/>
<feature type="domain" description="O-acyltransferase WSD1 C-terminal" evidence="12">
    <location>
        <begin position="306"/>
        <end position="446"/>
    </location>
</feature>
<comment type="similarity">
    <text evidence="3">Belongs to the long-chain O-acyltransferase family.</text>
</comment>
<evidence type="ECO:0000256" key="9">
    <source>
        <dbReference type="ARBA" id="ARBA00023315"/>
    </source>
</evidence>
<evidence type="ECO:0000256" key="7">
    <source>
        <dbReference type="ARBA" id="ARBA00022798"/>
    </source>
</evidence>
<dbReference type="GO" id="GO:0005886">
    <property type="term" value="C:plasma membrane"/>
    <property type="evidence" value="ECO:0007669"/>
    <property type="project" value="TreeGrafter"/>
</dbReference>
<evidence type="ECO:0000256" key="10">
    <source>
        <dbReference type="ARBA" id="ARBA00048109"/>
    </source>
</evidence>
<dbReference type="EC" id="2.3.1.20" evidence="4"/>
<dbReference type="OrthoDB" id="9810950at2"/>
<dbReference type="GO" id="GO:0019432">
    <property type="term" value="P:triglyceride biosynthetic process"/>
    <property type="evidence" value="ECO:0007669"/>
    <property type="project" value="UniProtKB-UniPathway"/>
</dbReference>
<evidence type="ECO:0000256" key="2">
    <source>
        <dbReference type="ARBA" id="ARBA00005189"/>
    </source>
</evidence>
<evidence type="ECO:0000259" key="12">
    <source>
        <dbReference type="Pfam" id="PF06974"/>
    </source>
</evidence>
<dbReference type="GO" id="GO:0004144">
    <property type="term" value="F:diacylglycerol O-acyltransferase activity"/>
    <property type="evidence" value="ECO:0007669"/>
    <property type="project" value="UniProtKB-EC"/>
</dbReference>
<dbReference type="InterPro" id="IPR045034">
    <property type="entry name" value="O-acyltransferase_WSD1-like"/>
</dbReference>
<comment type="pathway">
    <text evidence="1">Glycerolipid metabolism; triacylglycerol biosynthesis.</text>
</comment>
<evidence type="ECO:0000259" key="11">
    <source>
        <dbReference type="Pfam" id="PF03007"/>
    </source>
</evidence>
<evidence type="ECO:0000256" key="5">
    <source>
        <dbReference type="ARBA" id="ARBA00022516"/>
    </source>
</evidence>
<dbReference type="Proteomes" id="UP000244248">
    <property type="component" value="Unassembled WGS sequence"/>
</dbReference>
<comment type="pathway">
    <text evidence="2">Lipid metabolism.</text>
</comment>
<keyword evidence="6 13" id="KW-0808">Transferase</keyword>
<feature type="domain" description="O-acyltransferase WSD1-like N-terminal" evidence="11">
    <location>
        <begin position="6"/>
        <end position="265"/>
    </location>
</feature>
<dbReference type="InterPro" id="IPR009721">
    <property type="entry name" value="O-acyltransferase_WSD1_C"/>
</dbReference>
<protein>
    <recommendedName>
        <fullName evidence="4">diacylglycerol O-acyltransferase</fullName>
        <ecNumber evidence="4">2.3.1.20</ecNumber>
    </recommendedName>
</protein>
<name>A0A2T5MFZ7_9GAMM</name>
<keyword evidence="7" id="KW-0319">Glycerol metabolism</keyword>
<dbReference type="UniPathway" id="UPA00282"/>
<dbReference type="GO" id="GO:0051701">
    <property type="term" value="P:biological process involved in interaction with host"/>
    <property type="evidence" value="ECO:0007669"/>
    <property type="project" value="TreeGrafter"/>
</dbReference>
<dbReference type="Pfam" id="PF03007">
    <property type="entry name" value="WS_DGAT_cat"/>
    <property type="match status" value="1"/>
</dbReference>
<dbReference type="GO" id="GO:0001666">
    <property type="term" value="P:response to hypoxia"/>
    <property type="evidence" value="ECO:0007669"/>
    <property type="project" value="TreeGrafter"/>
</dbReference>
<dbReference type="InterPro" id="IPR023213">
    <property type="entry name" value="CAT-like_dom_sf"/>
</dbReference>
<dbReference type="NCBIfam" id="TIGR02946">
    <property type="entry name" value="acyl_WS_DGAT"/>
    <property type="match status" value="1"/>
</dbReference>
<dbReference type="PANTHER" id="PTHR31650:SF1">
    <property type="entry name" value="WAX ESTER SYNTHASE_DIACYLGLYCEROL ACYLTRANSFERASE 4-RELATED"/>
    <property type="match status" value="1"/>
</dbReference>
<dbReference type="Pfam" id="PF06974">
    <property type="entry name" value="WS_DGAT_C"/>
    <property type="match status" value="1"/>
</dbReference>
<evidence type="ECO:0000256" key="6">
    <source>
        <dbReference type="ARBA" id="ARBA00022679"/>
    </source>
</evidence>
<organism evidence="13 14">
    <name type="scientific">Stenotrophobium rhamnosiphilum</name>
    <dbReference type="NCBI Taxonomy" id="2029166"/>
    <lineage>
        <taxon>Bacteria</taxon>
        <taxon>Pseudomonadati</taxon>
        <taxon>Pseudomonadota</taxon>
        <taxon>Gammaproteobacteria</taxon>
        <taxon>Nevskiales</taxon>
        <taxon>Nevskiaceae</taxon>
        <taxon>Stenotrophobium</taxon>
    </lineage>
</organism>
<dbReference type="GO" id="GO:0071731">
    <property type="term" value="P:response to nitric oxide"/>
    <property type="evidence" value="ECO:0007669"/>
    <property type="project" value="TreeGrafter"/>
</dbReference>
<dbReference type="Gene3D" id="3.30.559.30">
    <property type="entry name" value="Nonribosomal peptide synthetase, condensation domain"/>
    <property type="match status" value="1"/>
</dbReference>
<evidence type="ECO:0000256" key="3">
    <source>
        <dbReference type="ARBA" id="ARBA00009587"/>
    </source>
</evidence>
<dbReference type="InterPro" id="IPR004255">
    <property type="entry name" value="O-acyltransferase_WSD1_N"/>
</dbReference>